<dbReference type="STRING" id="1802363.A2682_03130"/>
<accession>A0A1G2PN70</accession>
<evidence type="ECO:0000313" key="2">
    <source>
        <dbReference type="Proteomes" id="UP000178690"/>
    </source>
</evidence>
<evidence type="ECO:0008006" key="3">
    <source>
        <dbReference type="Google" id="ProtNLM"/>
    </source>
</evidence>
<dbReference type="Proteomes" id="UP000178690">
    <property type="component" value="Unassembled WGS sequence"/>
</dbReference>
<comment type="caution">
    <text evidence="1">The sequence shown here is derived from an EMBL/GenBank/DDBJ whole genome shotgun (WGS) entry which is preliminary data.</text>
</comment>
<name>A0A1G2PN70_TERXR</name>
<dbReference type="EMBL" id="MHST01000004">
    <property type="protein sequence ID" value="OHA49795.1"/>
    <property type="molecule type" value="Genomic_DNA"/>
</dbReference>
<reference evidence="1 2" key="1">
    <citation type="journal article" date="2016" name="Nat. Commun.">
        <title>Thousands of microbial genomes shed light on interconnected biogeochemical processes in an aquifer system.</title>
        <authorList>
            <person name="Anantharaman K."/>
            <person name="Brown C.T."/>
            <person name="Hug L.A."/>
            <person name="Sharon I."/>
            <person name="Castelle C.J."/>
            <person name="Probst A.J."/>
            <person name="Thomas B.C."/>
            <person name="Singh A."/>
            <person name="Wilkins M.J."/>
            <person name="Karaoz U."/>
            <person name="Brodie E.L."/>
            <person name="Williams K.H."/>
            <person name="Hubbard S.S."/>
            <person name="Banfield J.F."/>
        </authorList>
    </citation>
    <scope>NUCLEOTIDE SEQUENCE [LARGE SCALE GENOMIC DNA]</scope>
    <source>
        <strain evidence="2">RIFCSPHIGHO2_01_FULL_58_15</strain>
    </source>
</reference>
<protein>
    <recommendedName>
        <fullName evidence="3">30S ribosomal protein S21</fullName>
    </recommendedName>
</protein>
<organism evidence="1 2">
    <name type="scientific">Terrybacteria sp. (strain RIFCSPHIGHO2_01_FULL_58_15)</name>
    <dbReference type="NCBI Taxonomy" id="1802363"/>
    <lineage>
        <taxon>Bacteria</taxon>
        <taxon>Candidatus Terryibacteriota</taxon>
    </lineage>
</organism>
<proteinExistence type="predicted"/>
<evidence type="ECO:0000313" key="1">
    <source>
        <dbReference type="EMBL" id="OHA49795.1"/>
    </source>
</evidence>
<gene>
    <name evidence="1" type="ORF">A2682_03130</name>
</gene>
<dbReference type="AlphaFoldDB" id="A0A1G2PN70"/>
<sequence>MVQVTRRERESTGALIRRFTRRVQRAGVLLQARKIRFLKPKANRGERRRAAHRRAALTQEYEMLYKMGKLDEGRRSS</sequence>